<dbReference type="NCBIfam" id="TIGR00254">
    <property type="entry name" value="GGDEF"/>
    <property type="match status" value="1"/>
</dbReference>
<evidence type="ECO:0000256" key="1">
    <source>
        <dbReference type="SAM" id="Phobius"/>
    </source>
</evidence>
<feature type="domain" description="GGDEF" evidence="2">
    <location>
        <begin position="64"/>
        <end position="185"/>
    </location>
</feature>
<evidence type="ECO:0000313" key="4">
    <source>
        <dbReference type="Proteomes" id="UP000180088"/>
    </source>
</evidence>
<dbReference type="InterPro" id="IPR043128">
    <property type="entry name" value="Rev_trsase/Diguanyl_cyclase"/>
</dbReference>
<gene>
    <name evidence="3" type="ORF">BI347_22020</name>
</gene>
<dbReference type="EMBL" id="MKCS01000004">
    <property type="protein sequence ID" value="OHX10457.1"/>
    <property type="molecule type" value="Genomic_DNA"/>
</dbReference>
<dbReference type="SMART" id="SM00267">
    <property type="entry name" value="GGDEF"/>
    <property type="match status" value="1"/>
</dbReference>
<keyword evidence="1" id="KW-0472">Membrane</keyword>
<dbReference type="PANTHER" id="PTHR46663">
    <property type="entry name" value="DIGUANYLATE CYCLASE DGCT-RELATED"/>
    <property type="match status" value="1"/>
</dbReference>
<sequence length="195" mass="21400">MACPVAYFFLRQTPKLTMGVVFILWGLVFPVYSLLILHAPAISAHIGAEIWNLPKFLAAASMMLVLLEERISLATHLAGHDTLTGLPNRRLYADRFEQAVAQAIRDNGGFGFLVIDLNRFKQVNDALGQSLEAPILIAEGPYHVSASVGAAVYPADGLSESQLHAVADERMYAGKEQHRIESARHEQAINHSNRA</sequence>
<accession>A0A1S1WT54</accession>
<feature type="transmembrane region" description="Helical" evidence="1">
    <location>
        <begin position="16"/>
        <end position="38"/>
    </location>
</feature>
<dbReference type="AlphaFoldDB" id="A0A1S1WT54"/>
<evidence type="ECO:0000313" key="3">
    <source>
        <dbReference type="EMBL" id="OHX10457.1"/>
    </source>
</evidence>
<dbReference type="InterPro" id="IPR029787">
    <property type="entry name" value="Nucleotide_cyclase"/>
</dbReference>
<dbReference type="CDD" id="cd01949">
    <property type="entry name" value="GGDEF"/>
    <property type="match status" value="1"/>
</dbReference>
<protein>
    <recommendedName>
        <fullName evidence="2">GGDEF domain-containing protein</fullName>
    </recommendedName>
</protein>
<dbReference type="Proteomes" id="UP000180088">
    <property type="component" value="Unassembled WGS sequence"/>
</dbReference>
<dbReference type="STRING" id="1903179.BI347_22020"/>
<dbReference type="Gene3D" id="3.30.70.270">
    <property type="match status" value="2"/>
</dbReference>
<name>A0A1S1WT54_9NEIS</name>
<dbReference type="InterPro" id="IPR000160">
    <property type="entry name" value="GGDEF_dom"/>
</dbReference>
<organism evidence="3 4">
    <name type="scientific">Chromobacterium sphagni</name>
    <dbReference type="NCBI Taxonomy" id="1903179"/>
    <lineage>
        <taxon>Bacteria</taxon>
        <taxon>Pseudomonadati</taxon>
        <taxon>Pseudomonadota</taxon>
        <taxon>Betaproteobacteria</taxon>
        <taxon>Neisseriales</taxon>
        <taxon>Chromobacteriaceae</taxon>
        <taxon>Chromobacterium</taxon>
    </lineage>
</organism>
<proteinExistence type="predicted"/>
<reference evidence="3 4" key="1">
    <citation type="submission" date="2016-09" db="EMBL/GenBank/DDBJ databases">
        <title>Chromobacterium muskegensis sp. nov., an insecticidal bacterium isolated from Sphagnum bogs.</title>
        <authorList>
            <person name="Sparks M.E."/>
            <person name="Blackburn M.B."/>
            <person name="Gundersen-Rindal D.E."/>
            <person name="Mitchell A."/>
            <person name="Farrar R."/>
            <person name="Kuhar D."/>
        </authorList>
    </citation>
    <scope>NUCLEOTIDE SEQUENCE [LARGE SCALE GENOMIC DNA]</scope>
    <source>
        <strain evidence="3 4">37-2</strain>
    </source>
</reference>
<keyword evidence="1" id="KW-1133">Transmembrane helix</keyword>
<keyword evidence="1" id="KW-0812">Transmembrane</keyword>
<dbReference type="SUPFAM" id="SSF55073">
    <property type="entry name" value="Nucleotide cyclase"/>
    <property type="match status" value="1"/>
</dbReference>
<dbReference type="InterPro" id="IPR052163">
    <property type="entry name" value="DGC-Regulatory_Protein"/>
</dbReference>
<comment type="caution">
    <text evidence="3">The sequence shown here is derived from an EMBL/GenBank/DDBJ whole genome shotgun (WGS) entry which is preliminary data.</text>
</comment>
<evidence type="ECO:0000259" key="2">
    <source>
        <dbReference type="SMART" id="SM00267"/>
    </source>
</evidence>
<dbReference type="Pfam" id="PF00990">
    <property type="entry name" value="GGDEF"/>
    <property type="match status" value="1"/>
</dbReference>
<dbReference type="PANTHER" id="PTHR46663:SF2">
    <property type="entry name" value="GGDEF DOMAIN-CONTAINING PROTEIN"/>
    <property type="match status" value="1"/>
</dbReference>